<evidence type="ECO:0000313" key="3">
    <source>
        <dbReference type="Proteomes" id="UP000297716"/>
    </source>
</evidence>
<keyword evidence="3" id="KW-1185">Reference proteome</keyword>
<feature type="compositionally biased region" description="Acidic residues" evidence="1">
    <location>
        <begin position="160"/>
        <end position="173"/>
    </location>
</feature>
<name>A0A4Z0Z5F2_9PEZI</name>
<evidence type="ECO:0000256" key="1">
    <source>
        <dbReference type="SAM" id="MobiDB-lite"/>
    </source>
</evidence>
<organism evidence="2 3">
    <name type="scientific">Xylaria hypoxylon</name>
    <dbReference type="NCBI Taxonomy" id="37992"/>
    <lineage>
        <taxon>Eukaryota</taxon>
        <taxon>Fungi</taxon>
        <taxon>Dikarya</taxon>
        <taxon>Ascomycota</taxon>
        <taxon>Pezizomycotina</taxon>
        <taxon>Sordariomycetes</taxon>
        <taxon>Xylariomycetidae</taxon>
        <taxon>Xylariales</taxon>
        <taxon>Xylariaceae</taxon>
        <taxon>Xylaria</taxon>
    </lineage>
</organism>
<sequence length="184" mass="21114">MEEPFPWKEKTTGERRVQKLRDGLYTDEETASSEDGLALVEKVQFDGLMEFVSVPWENGCDSNHHEYRRLTVNLALWFAHILAGNDHRLDWDWGLCEESVGERAQQNEPIRGHKRPRSPSPVPTMRKRNRQEKTGEQAQNQEIPDPIALPNMSLGQYAESSDDDDDSTVDGDLESQPLKKRGIR</sequence>
<dbReference type="OrthoDB" id="4367324at2759"/>
<dbReference type="EMBL" id="SKBN01000061">
    <property type="protein sequence ID" value="TGJ84716.1"/>
    <property type="molecule type" value="Genomic_DNA"/>
</dbReference>
<accession>A0A4Z0Z5F2</accession>
<comment type="caution">
    <text evidence="2">The sequence shown here is derived from an EMBL/GenBank/DDBJ whole genome shotgun (WGS) entry which is preliminary data.</text>
</comment>
<dbReference type="AlphaFoldDB" id="A0A4Z0Z5F2"/>
<proteinExistence type="predicted"/>
<evidence type="ECO:0000313" key="2">
    <source>
        <dbReference type="EMBL" id="TGJ84716.1"/>
    </source>
</evidence>
<gene>
    <name evidence="2" type="ORF">E0Z10_g4064</name>
</gene>
<feature type="region of interest" description="Disordered" evidence="1">
    <location>
        <begin position="103"/>
        <end position="184"/>
    </location>
</feature>
<reference evidence="2 3" key="1">
    <citation type="submission" date="2019-03" db="EMBL/GenBank/DDBJ databases">
        <title>Draft genome sequence of Xylaria hypoxylon DSM 108379, a ubiquitous saprotrophic-parasitic fungi on hardwood.</title>
        <authorList>
            <person name="Buettner E."/>
            <person name="Leonhardt S."/>
            <person name="Gebauer A.M."/>
            <person name="Liers C."/>
            <person name="Hofrichter M."/>
            <person name="Kellner H."/>
        </authorList>
    </citation>
    <scope>NUCLEOTIDE SEQUENCE [LARGE SCALE GENOMIC DNA]</scope>
    <source>
        <strain evidence="2 3">DSM 108379</strain>
    </source>
</reference>
<dbReference type="Proteomes" id="UP000297716">
    <property type="component" value="Unassembled WGS sequence"/>
</dbReference>
<protein>
    <submittedName>
        <fullName evidence="2">Uncharacterized protein</fullName>
    </submittedName>
</protein>